<name>A0A0G0Z9M7_9BACT</name>
<organism evidence="2 3">
    <name type="scientific">Candidatus Gottesmanbacteria bacterium GW2011_GWA2_42_18</name>
    <dbReference type="NCBI Taxonomy" id="1618442"/>
    <lineage>
        <taxon>Bacteria</taxon>
        <taxon>Candidatus Gottesmaniibacteriota</taxon>
    </lineage>
</organism>
<keyword evidence="1" id="KW-1133">Transmembrane helix</keyword>
<protein>
    <submittedName>
        <fullName evidence="2">Uncharacterized protein</fullName>
    </submittedName>
</protein>
<keyword evidence="1" id="KW-0472">Membrane</keyword>
<proteinExistence type="predicted"/>
<reference evidence="2 3" key="1">
    <citation type="journal article" date="2015" name="Nature">
        <title>rRNA introns, odd ribosomes, and small enigmatic genomes across a large radiation of phyla.</title>
        <authorList>
            <person name="Brown C.T."/>
            <person name="Hug L.A."/>
            <person name="Thomas B.C."/>
            <person name="Sharon I."/>
            <person name="Castelle C.J."/>
            <person name="Singh A."/>
            <person name="Wilkins M.J."/>
            <person name="Williams K.H."/>
            <person name="Banfield J.F."/>
        </authorList>
    </citation>
    <scope>NUCLEOTIDE SEQUENCE [LARGE SCALE GENOMIC DNA]</scope>
</reference>
<keyword evidence="1" id="KW-0812">Transmembrane</keyword>
<comment type="caution">
    <text evidence="2">The sequence shown here is derived from an EMBL/GenBank/DDBJ whole genome shotgun (WGS) entry which is preliminary data.</text>
</comment>
<sequence length="242" mass="27108">MGDMERNTDKKIPTVNVPILILCFSISILASSLMYLSYHLSNTNKGTIAIPAGQTYLGPPEVVPSWTNFSPATPTDEPKNQPSLFVADPKTPWTVWVGKTYPYRFSYPNTLTLTGFPHDPMDSVGISWGGKKPQENILINVIDLSKNASFEPYIKQSKKQFVDAWWKQFSGLTGNTPVEKFTNKKGLVGYKTRFINKGGQTPNLDIFFEVPKKPGLMIRIANGILDPSVFDVMVESVEWKTR</sequence>
<feature type="transmembrane region" description="Helical" evidence="1">
    <location>
        <begin position="12"/>
        <end position="38"/>
    </location>
</feature>
<evidence type="ECO:0000313" key="3">
    <source>
        <dbReference type="Proteomes" id="UP000034320"/>
    </source>
</evidence>
<accession>A0A0G0Z9M7</accession>
<evidence type="ECO:0000313" key="2">
    <source>
        <dbReference type="EMBL" id="KKS45427.1"/>
    </source>
</evidence>
<dbReference type="AlphaFoldDB" id="A0A0G0Z9M7"/>
<gene>
    <name evidence="2" type="ORF">UV09_C0040G0002</name>
</gene>
<evidence type="ECO:0000256" key="1">
    <source>
        <dbReference type="SAM" id="Phobius"/>
    </source>
</evidence>
<dbReference type="Proteomes" id="UP000034320">
    <property type="component" value="Unassembled WGS sequence"/>
</dbReference>
<dbReference type="EMBL" id="LCDD01000040">
    <property type="protein sequence ID" value="KKS45427.1"/>
    <property type="molecule type" value="Genomic_DNA"/>
</dbReference>